<evidence type="ECO:0000256" key="7">
    <source>
        <dbReference type="SAM" id="MobiDB-lite"/>
    </source>
</evidence>
<name>A0A6P8CPU3_PUNGR</name>
<feature type="domain" description="Protein kinase" evidence="8">
    <location>
        <begin position="91"/>
        <end position="344"/>
    </location>
</feature>
<evidence type="ECO:0000256" key="5">
    <source>
        <dbReference type="ARBA" id="ARBA00022840"/>
    </source>
</evidence>
<protein>
    <submittedName>
        <fullName evidence="10">Receptor-like protein kinase At3g21340</fullName>
    </submittedName>
</protein>
<dbReference type="SMART" id="SM00220">
    <property type="entry name" value="S_TKc"/>
    <property type="match status" value="1"/>
</dbReference>
<dbReference type="RefSeq" id="XP_031385720.1">
    <property type="nucleotide sequence ID" value="XM_031529860.1"/>
</dbReference>
<evidence type="ECO:0000259" key="8">
    <source>
        <dbReference type="PROSITE" id="PS50011"/>
    </source>
</evidence>
<keyword evidence="5 6" id="KW-0067">ATP-binding</keyword>
<dbReference type="Gene3D" id="3.30.200.20">
    <property type="entry name" value="Phosphorylase Kinase, domain 1"/>
    <property type="match status" value="1"/>
</dbReference>
<dbReference type="PANTHER" id="PTHR45631">
    <property type="entry name" value="OS07G0107800 PROTEIN-RELATED"/>
    <property type="match status" value="1"/>
</dbReference>
<dbReference type="InterPro" id="IPR001245">
    <property type="entry name" value="Ser-Thr/Tyr_kinase_cat_dom"/>
</dbReference>
<evidence type="ECO:0000256" key="6">
    <source>
        <dbReference type="PROSITE-ProRule" id="PRU10141"/>
    </source>
</evidence>
<dbReference type="OrthoDB" id="2013020at2759"/>
<dbReference type="FunFam" id="3.30.200.20:FF:000039">
    <property type="entry name" value="receptor-like protein kinase FERONIA"/>
    <property type="match status" value="1"/>
</dbReference>
<evidence type="ECO:0000313" key="9">
    <source>
        <dbReference type="Proteomes" id="UP000515151"/>
    </source>
</evidence>
<keyword evidence="4" id="KW-0418">Kinase</keyword>
<dbReference type="GO" id="GO:0005524">
    <property type="term" value="F:ATP binding"/>
    <property type="evidence" value="ECO:0007669"/>
    <property type="project" value="UniProtKB-UniRule"/>
</dbReference>
<keyword evidence="1" id="KW-0723">Serine/threonine-protein kinase</keyword>
<keyword evidence="3 6" id="KW-0547">Nucleotide-binding</keyword>
<proteinExistence type="predicted"/>
<keyword evidence="9" id="KW-1185">Reference proteome</keyword>
<evidence type="ECO:0000256" key="1">
    <source>
        <dbReference type="ARBA" id="ARBA00022527"/>
    </source>
</evidence>
<dbReference type="Proteomes" id="UP000515151">
    <property type="component" value="Chromosome 3"/>
</dbReference>
<evidence type="ECO:0000256" key="3">
    <source>
        <dbReference type="ARBA" id="ARBA00022741"/>
    </source>
</evidence>
<gene>
    <name evidence="10" type="primary">LOC116199496</name>
</gene>
<sequence>MAENDISSNITGNKLSGSIPTDLLARASDNTLQLSSKKDKHGKPESFSSNKDKHGKPKWKIRARITGDFRKYKLYNGRFTLEELAGITKNFDVRNVIGAGAFGKVFHGKLHNGTEVAVKKLSQSARDGPKQFEAEAKLLFKVHHRNLVSLLGYCDEPENMALFYEYLAKGNLREKLSGKDGKFFTWDQRLCIALDAAKGPDYLHNDCNPPIIHRDLKMANIPLDEHLQAKISDFRLLRIFSSANGVNIVTNPVGTPGYRDPKYCESGRSLTKKSDVYSFGVVLLELFNACSVQGDREYIVDWAAQEVQKQDYLQQIVDPRLDGQYDPHSAKKLVTIVYALRNYS</sequence>
<dbReference type="SUPFAM" id="SSF56112">
    <property type="entry name" value="Protein kinase-like (PK-like)"/>
    <property type="match status" value="1"/>
</dbReference>
<evidence type="ECO:0000256" key="4">
    <source>
        <dbReference type="ARBA" id="ARBA00022777"/>
    </source>
</evidence>
<accession>A0A6P8CPU3</accession>
<dbReference type="Pfam" id="PF07714">
    <property type="entry name" value="PK_Tyr_Ser-Thr"/>
    <property type="match status" value="1"/>
</dbReference>
<dbReference type="Gene3D" id="1.10.510.10">
    <property type="entry name" value="Transferase(Phosphotransferase) domain 1"/>
    <property type="match status" value="1"/>
</dbReference>
<dbReference type="PROSITE" id="PS50011">
    <property type="entry name" value="PROTEIN_KINASE_DOM"/>
    <property type="match status" value="1"/>
</dbReference>
<reference evidence="10" key="2">
    <citation type="submission" date="2025-08" db="UniProtKB">
        <authorList>
            <consortium name="RefSeq"/>
        </authorList>
    </citation>
    <scope>IDENTIFICATION</scope>
    <source>
        <tissue evidence="10">Leaf</tissue>
    </source>
</reference>
<keyword evidence="2" id="KW-0808">Transferase</keyword>
<dbReference type="InterPro" id="IPR011009">
    <property type="entry name" value="Kinase-like_dom_sf"/>
</dbReference>
<feature type="region of interest" description="Disordered" evidence="7">
    <location>
        <begin position="32"/>
        <end position="58"/>
    </location>
</feature>
<feature type="binding site" evidence="6">
    <location>
        <position position="120"/>
    </location>
    <ligand>
        <name>ATP</name>
        <dbReference type="ChEBI" id="CHEBI:30616"/>
    </ligand>
</feature>
<dbReference type="PANTHER" id="PTHR45631:SF68">
    <property type="entry name" value="REPEAT FAMILY PROTEIN, PUTATIVE, EXPRESSED-RELATED"/>
    <property type="match status" value="1"/>
</dbReference>
<dbReference type="GO" id="GO:0004674">
    <property type="term" value="F:protein serine/threonine kinase activity"/>
    <property type="evidence" value="ECO:0007669"/>
    <property type="project" value="UniProtKB-KW"/>
</dbReference>
<dbReference type="AlphaFoldDB" id="A0A6P8CPU3"/>
<evidence type="ECO:0000256" key="2">
    <source>
        <dbReference type="ARBA" id="ARBA00022679"/>
    </source>
</evidence>
<organism evidence="9 10">
    <name type="scientific">Punica granatum</name>
    <name type="common">Pomegranate</name>
    <dbReference type="NCBI Taxonomy" id="22663"/>
    <lineage>
        <taxon>Eukaryota</taxon>
        <taxon>Viridiplantae</taxon>
        <taxon>Streptophyta</taxon>
        <taxon>Embryophyta</taxon>
        <taxon>Tracheophyta</taxon>
        <taxon>Spermatophyta</taxon>
        <taxon>Magnoliopsida</taxon>
        <taxon>eudicotyledons</taxon>
        <taxon>Gunneridae</taxon>
        <taxon>Pentapetalae</taxon>
        <taxon>rosids</taxon>
        <taxon>malvids</taxon>
        <taxon>Myrtales</taxon>
        <taxon>Lythraceae</taxon>
        <taxon>Punica</taxon>
    </lineage>
</organism>
<dbReference type="PROSITE" id="PS00107">
    <property type="entry name" value="PROTEIN_KINASE_ATP"/>
    <property type="match status" value="1"/>
</dbReference>
<dbReference type="InterPro" id="IPR000719">
    <property type="entry name" value="Prot_kinase_dom"/>
</dbReference>
<dbReference type="GeneID" id="116199496"/>
<dbReference type="InterPro" id="IPR017441">
    <property type="entry name" value="Protein_kinase_ATP_BS"/>
</dbReference>
<reference evidence="9" key="1">
    <citation type="journal article" date="2020" name="Plant Biotechnol. J.">
        <title>The pomegranate (Punica granatum L.) draft genome dissects genetic divergence between soft- and hard-seeded cultivars.</title>
        <authorList>
            <person name="Luo X."/>
            <person name="Li H."/>
            <person name="Wu Z."/>
            <person name="Yao W."/>
            <person name="Zhao P."/>
            <person name="Cao D."/>
            <person name="Yu H."/>
            <person name="Li K."/>
            <person name="Poudel K."/>
            <person name="Zhao D."/>
            <person name="Zhang F."/>
            <person name="Xia X."/>
            <person name="Chen L."/>
            <person name="Wang Q."/>
            <person name="Jing D."/>
            <person name="Cao S."/>
        </authorList>
    </citation>
    <scope>NUCLEOTIDE SEQUENCE [LARGE SCALE GENOMIC DNA]</scope>
    <source>
        <strain evidence="9">cv. Tunisia</strain>
    </source>
</reference>
<evidence type="ECO:0000313" key="10">
    <source>
        <dbReference type="RefSeq" id="XP_031385720.1"/>
    </source>
</evidence>